<reference evidence="2 3" key="1">
    <citation type="journal article" date="2024" name="Front Chem Biol">
        <title>Unveiling the potential of Daldinia eschscholtzii MFLUCC 19-0629 through bioactivity and bioinformatics studies for enhanced sustainable agriculture production.</title>
        <authorList>
            <person name="Brooks S."/>
            <person name="Weaver J.A."/>
            <person name="Klomchit A."/>
            <person name="Alharthi S.A."/>
            <person name="Onlamun T."/>
            <person name="Nurani R."/>
            <person name="Vong T.K."/>
            <person name="Alberti F."/>
            <person name="Greco C."/>
        </authorList>
    </citation>
    <scope>NUCLEOTIDE SEQUENCE [LARGE SCALE GENOMIC DNA]</scope>
    <source>
        <strain evidence="2">MFLUCC 19-0629</strain>
    </source>
</reference>
<protein>
    <submittedName>
        <fullName evidence="2">Uncharacterized protein</fullName>
    </submittedName>
</protein>
<dbReference type="Proteomes" id="UP001369815">
    <property type="component" value="Unassembled WGS sequence"/>
</dbReference>
<organism evidence="2 3">
    <name type="scientific">Daldinia eschscholtzii</name>
    <dbReference type="NCBI Taxonomy" id="292717"/>
    <lineage>
        <taxon>Eukaryota</taxon>
        <taxon>Fungi</taxon>
        <taxon>Dikarya</taxon>
        <taxon>Ascomycota</taxon>
        <taxon>Pezizomycotina</taxon>
        <taxon>Sordariomycetes</taxon>
        <taxon>Xylariomycetidae</taxon>
        <taxon>Xylariales</taxon>
        <taxon>Hypoxylaceae</taxon>
        <taxon>Daldinia</taxon>
    </lineage>
</organism>
<gene>
    <name evidence="2" type="ORF">Daesc_004698</name>
</gene>
<accession>A0AAX6MQ33</accession>
<dbReference type="EMBL" id="JBANMG010000004">
    <property type="protein sequence ID" value="KAK6954729.1"/>
    <property type="molecule type" value="Genomic_DNA"/>
</dbReference>
<proteinExistence type="predicted"/>
<evidence type="ECO:0000313" key="2">
    <source>
        <dbReference type="EMBL" id="KAK6954729.1"/>
    </source>
</evidence>
<dbReference type="AlphaFoldDB" id="A0AAX6MQ33"/>
<evidence type="ECO:0000313" key="3">
    <source>
        <dbReference type="Proteomes" id="UP001369815"/>
    </source>
</evidence>
<comment type="caution">
    <text evidence="2">The sequence shown here is derived from an EMBL/GenBank/DDBJ whole genome shotgun (WGS) entry which is preliminary data.</text>
</comment>
<sequence>MMVPVRLPSASKKEVALQAALEKLLSQRKEYAKTMASQRSKKNKVRRRSITGSSSSSIVDDSSSQNSSSKRRQLVRKETDPRHIGPQSHIKNDGGMGMNNTASSSKMVDNVTETMSTAFTPNTQMVKFKSFDSLRKIAILSVWGQERIEQDVDQNMLNAASVDAQAQSTQSLLVNAGVGQSTTSSKSTNTVNEGGMTVHNHMLRHFNSRKMLAAKFSPGAQGTLLRLSSFFGRRNNLFTTGRTRSSRPTWSKPTLISSANSILVTRLWLMS</sequence>
<feature type="compositionally biased region" description="Basic residues" evidence="1">
    <location>
        <begin position="39"/>
        <end position="49"/>
    </location>
</feature>
<keyword evidence="3" id="KW-1185">Reference proteome</keyword>
<evidence type="ECO:0000256" key="1">
    <source>
        <dbReference type="SAM" id="MobiDB-lite"/>
    </source>
</evidence>
<feature type="compositionally biased region" description="Low complexity" evidence="1">
    <location>
        <begin position="50"/>
        <end position="68"/>
    </location>
</feature>
<name>A0AAX6MQ33_9PEZI</name>
<feature type="region of interest" description="Disordered" evidence="1">
    <location>
        <begin position="32"/>
        <end position="104"/>
    </location>
</feature>